<evidence type="ECO:0008006" key="4">
    <source>
        <dbReference type="Google" id="ProtNLM"/>
    </source>
</evidence>
<keyword evidence="1" id="KW-0812">Transmembrane</keyword>
<accession>A0ABS7G4B9</accession>
<feature type="transmembrane region" description="Helical" evidence="1">
    <location>
        <begin position="122"/>
        <end position="141"/>
    </location>
</feature>
<dbReference type="EMBL" id="JAIBOA010000036">
    <property type="protein sequence ID" value="MBW8487567.1"/>
    <property type="molecule type" value="Genomic_DNA"/>
</dbReference>
<keyword evidence="3" id="KW-1185">Reference proteome</keyword>
<feature type="transmembrane region" description="Helical" evidence="1">
    <location>
        <begin position="88"/>
        <end position="110"/>
    </location>
</feature>
<comment type="caution">
    <text evidence="2">The sequence shown here is derived from an EMBL/GenBank/DDBJ whole genome shotgun (WGS) entry which is preliminary data.</text>
</comment>
<feature type="transmembrane region" description="Helical" evidence="1">
    <location>
        <begin position="316"/>
        <end position="336"/>
    </location>
</feature>
<keyword evidence="1" id="KW-1133">Transmembrane helix</keyword>
<dbReference type="Proteomes" id="UP000774570">
    <property type="component" value="Unassembled WGS sequence"/>
</dbReference>
<feature type="transmembrane region" description="Helical" evidence="1">
    <location>
        <begin position="247"/>
        <end position="270"/>
    </location>
</feature>
<feature type="transmembrane region" description="Helical" evidence="1">
    <location>
        <begin position="290"/>
        <end position="309"/>
    </location>
</feature>
<reference evidence="2 3" key="1">
    <citation type="submission" date="2021-07" db="EMBL/GenBank/DDBJ databases">
        <title>Actinomadura sp. PM05-2 isolated from lichen.</title>
        <authorList>
            <person name="Somphong A."/>
            <person name="Phongsopitanun W."/>
            <person name="Tanasupawat S."/>
            <person name="Peongsungnone V."/>
        </authorList>
    </citation>
    <scope>NUCLEOTIDE SEQUENCE [LARGE SCALE GENOMIC DNA]</scope>
    <source>
        <strain evidence="2 3">PM05-2</strain>
    </source>
</reference>
<feature type="transmembrane region" description="Helical" evidence="1">
    <location>
        <begin position="50"/>
        <end position="67"/>
    </location>
</feature>
<feature type="transmembrane region" description="Helical" evidence="1">
    <location>
        <begin position="222"/>
        <end position="240"/>
    </location>
</feature>
<name>A0ABS7G4B9_9ACTN</name>
<feature type="transmembrane region" description="Helical" evidence="1">
    <location>
        <begin position="153"/>
        <end position="173"/>
    </location>
</feature>
<sequence length="521" mass="53824">MLSYDLVFVPHPAWTGAMLGLSGGFPRQVPSDAVAAALGHLLPGDLVEKALLLAVFAVAAAGAARAVPGDRLAPKLAAAAFYCWNPFVAERLLLGQWALLLGYAGLPWVLTARTPAGLARALLPAAVGGFAAWNVSALVVLGRFTARPRRIAASLAVLLGLALPWLVPALLAAGGGRTDPAGVDLFAPRADTPFGTVGSLLSLGGLWNAEAVPPGFGSWPIAAGRLLLSLAAIAAFAVTLRRTRDPLLAALAWSAGAGFAVACLASLGPGRALVRGLVGFWPGFGVLRDAHTFVAPLALLQALGVAFLVTLAVQRALGALGAVLVAAPVVLLPTLAGQLRAVDFPADWTRAQQMINADPAAGYALALPWGGYRNYAWNHGRTVLDPLPRMLARRTVWNDGLRVGDRALAVEDPLARDADALLRAPGPLTGPLAAAGYRYVVLAKVGDPGEAALRARLAGARTVLDGRDLTVLRLDGREPAPAPPGVPVLPVTTGDILALCLVLWSYGTYATTLVGTPRTSR</sequence>
<gene>
    <name evidence="2" type="ORF">K1Y72_34800</name>
</gene>
<keyword evidence="1" id="KW-0472">Membrane</keyword>
<protein>
    <recommendedName>
        <fullName evidence="4">YfhO family protein</fullName>
    </recommendedName>
</protein>
<organism evidence="2 3">
    <name type="scientific">Actinomadura parmotrematis</name>
    <dbReference type="NCBI Taxonomy" id="2864039"/>
    <lineage>
        <taxon>Bacteria</taxon>
        <taxon>Bacillati</taxon>
        <taxon>Actinomycetota</taxon>
        <taxon>Actinomycetes</taxon>
        <taxon>Streptosporangiales</taxon>
        <taxon>Thermomonosporaceae</taxon>
        <taxon>Actinomadura</taxon>
    </lineage>
</organism>
<evidence type="ECO:0000256" key="1">
    <source>
        <dbReference type="SAM" id="Phobius"/>
    </source>
</evidence>
<dbReference type="RefSeq" id="WP_220170801.1">
    <property type="nucleotide sequence ID" value="NZ_JAIBOA010000036.1"/>
</dbReference>
<evidence type="ECO:0000313" key="2">
    <source>
        <dbReference type="EMBL" id="MBW8487567.1"/>
    </source>
</evidence>
<proteinExistence type="predicted"/>
<evidence type="ECO:0000313" key="3">
    <source>
        <dbReference type="Proteomes" id="UP000774570"/>
    </source>
</evidence>